<gene>
    <name evidence="2" type="ORF">JFN87_07330</name>
</gene>
<keyword evidence="3" id="KW-1185">Reference proteome</keyword>
<accession>A0A940RUK3</accession>
<protein>
    <submittedName>
        <fullName evidence="2">Uncharacterized protein</fullName>
    </submittedName>
</protein>
<feature type="region of interest" description="Disordered" evidence="1">
    <location>
        <begin position="11"/>
        <end position="38"/>
    </location>
</feature>
<dbReference type="AlphaFoldDB" id="A0A940RUK3"/>
<sequence length="155" mass="15077">MPAVLVGGLAGCSDDSSSGASASPSPSGTPGEVKASNNSSVVTVTGAVAHLDAAGDGTLAMTVRNSGTVTDHLDMVGTPGGARGKLTGAKGTKGNGALNTAGIQILPNGSTTFGSSGGPTVTFHHVKGVTGRHTLPIILQFGVAGLVRMEARVTK</sequence>
<organism evidence="2 3">
    <name type="scientific">Streptomyces montanisoli</name>
    <dbReference type="NCBI Taxonomy" id="2798581"/>
    <lineage>
        <taxon>Bacteria</taxon>
        <taxon>Bacillati</taxon>
        <taxon>Actinomycetota</taxon>
        <taxon>Actinomycetes</taxon>
        <taxon>Kitasatosporales</taxon>
        <taxon>Streptomycetaceae</taxon>
        <taxon>Streptomyces</taxon>
    </lineage>
</organism>
<evidence type="ECO:0000313" key="3">
    <source>
        <dbReference type="Proteomes" id="UP000670475"/>
    </source>
</evidence>
<comment type="caution">
    <text evidence="2">The sequence shown here is derived from an EMBL/GenBank/DDBJ whole genome shotgun (WGS) entry which is preliminary data.</text>
</comment>
<evidence type="ECO:0000256" key="1">
    <source>
        <dbReference type="SAM" id="MobiDB-lite"/>
    </source>
</evidence>
<reference evidence="2" key="1">
    <citation type="submission" date="2021-03" db="EMBL/GenBank/DDBJ databases">
        <title>Whole genome sequence of Streptomyces bomunensis MMS17-BM035.</title>
        <authorList>
            <person name="Lee J.H."/>
        </authorList>
    </citation>
    <scope>NUCLEOTIDE SEQUENCE</scope>
    <source>
        <strain evidence="2">MMS17-BM035</strain>
    </source>
</reference>
<dbReference type="EMBL" id="JAGIQL010000019">
    <property type="protein sequence ID" value="MBP0457311.1"/>
    <property type="molecule type" value="Genomic_DNA"/>
</dbReference>
<evidence type="ECO:0000313" key="2">
    <source>
        <dbReference type="EMBL" id="MBP0457311.1"/>
    </source>
</evidence>
<feature type="compositionally biased region" description="Low complexity" evidence="1">
    <location>
        <begin position="13"/>
        <end position="28"/>
    </location>
</feature>
<name>A0A940RUK3_9ACTN</name>
<proteinExistence type="predicted"/>
<dbReference type="Proteomes" id="UP000670475">
    <property type="component" value="Unassembled WGS sequence"/>
</dbReference>